<gene>
    <name evidence="1" type="ordered locus">Cpin_2567</name>
</gene>
<protein>
    <submittedName>
        <fullName evidence="1">Uncharacterized protein</fullName>
    </submittedName>
</protein>
<reference evidence="1 2" key="2">
    <citation type="journal article" date="2010" name="Stand. Genomic Sci.">
        <title>Complete genome sequence of Chitinophaga pinensis type strain (UQM 2034).</title>
        <authorList>
            <person name="Glavina Del Rio T."/>
            <person name="Abt B."/>
            <person name="Spring S."/>
            <person name="Lapidus A."/>
            <person name="Nolan M."/>
            <person name="Tice H."/>
            <person name="Copeland A."/>
            <person name="Cheng J.F."/>
            <person name="Chen F."/>
            <person name="Bruce D."/>
            <person name="Goodwin L."/>
            <person name="Pitluck S."/>
            <person name="Ivanova N."/>
            <person name="Mavromatis K."/>
            <person name="Mikhailova N."/>
            <person name="Pati A."/>
            <person name="Chen A."/>
            <person name="Palaniappan K."/>
            <person name="Land M."/>
            <person name="Hauser L."/>
            <person name="Chang Y.J."/>
            <person name="Jeffries C.D."/>
            <person name="Chain P."/>
            <person name="Saunders E."/>
            <person name="Detter J.C."/>
            <person name="Brettin T."/>
            <person name="Rohde M."/>
            <person name="Goker M."/>
            <person name="Bristow J."/>
            <person name="Eisen J.A."/>
            <person name="Markowitz V."/>
            <person name="Hugenholtz P."/>
            <person name="Kyrpides N.C."/>
            <person name="Klenk H.P."/>
            <person name="Lucas S."/>
        </authorList>
    </citation>
    <scope>NUCLEOTIDE SEQUENCE [LARGE SCALE GENOMIC DNA]</scope>
    <source>
        <strain evidence="2">ATCC 43595 / DSM 2588 / LMG 13176 / NBRC 15968 / NCIMB 11800 / UQM 2034</strain>
    </source>
</reference>
<sequence length="76" mass="9012">MSKRHLDIIITEKVKKIREQKDIGPKQLSLGSGYYGELVNHVENPERKEKYNLYHLNDFAKFMKCSIKDFLPDEPF</sequence>
<dbReference type="RefSeq" id="WP_012790226.1">
    <property type="nucleotide sequence ID" value="NC_013132.1"/>
</dbReference>
<name>A0A979GVQ7_CHIPD</name>
<dbReference type="Proteomes" id="UP000002215">
    <property type="component" value="Chromosome"/>
</dbReference>
<dbReference type="AlphaFoldDB" id="A0A979GVQ7"/>
<dbReference type="SUPFAM" id="SSF47413">
    <property type="entry name" value="lambda repressor-like DNA-binding domains"/>
    <property type="match status" value="1"/>
</dbReference>
<proteinExistence type="predicted"/>
<dbReference type="KEGG" id="cpi:Cpin_2567"/>
<dbReference type="GO" id="GO:0003677">
    <property type="term" value="F:DNA binding"/>
    <property type="evidence" value="ECO:0007669"/>
    <property type="project" value="InterPro"/>
</dbReference>
<accession>A0A979GVQ7</accession>
<evidence type="ECO:0000313" key="1">
    <source>
        <dbReference type="EMBL" id="ACU60050.1"/>
    </source>
</evidence>
<reference evidence="2" key="1">
    <citation type="submission" date="2009-08" db="EMBL/GenBank/DDBJ databases">
        <title>The complete genome of Chitinophaga pinensis DSM 2588.</title>
        <authorList>
            <consortium name="US DOE Joint Genome Institute (JGI-PGF)"/>
            <person name="Lucas S."/>
            <person name="Copeland A."/>
            <person name="Lapidus A."/>
            <person name="Glavina del Rio T."/>
            <person name="Dalin E."/>
            <person name="Tice H."/>
            <person name="Bruce D."/>
            <person name="Goodwin L."/>
            <person name="Pitluck S."/>
            <person name="Kyrpides N."/>
            <person name="Mavromatis K."/>
            <person name="Ivanova N."/>
            <person name="Mikhailova N."/>
            <person name="Sims D."/>
            <person name="Meinche L."/>
            <person name="Brettin T."/>
            <person name="Detter J.C."/>
            <person name="Han C."/>
            <person name="Larimer F."/>
            <person name="Land M."/>
            <person name="Hauser L."/>
            <person name="Markowitz V."/>
            <person name="Cheng J.-F."/>
            <person name="Hugenholtz P."/>
            <person name="Woyke T."/>
            <person name="Wu D."/>
            <person name="Spring S."/>
            <person name="Klenk H.-P."/>
            <person name="Eisen J.A."/>
        </authorList>
    </citation>
    <scope>NUCLEOTIDE SEQUENCE [LARGE SCALE GENOMIC DNA]</scope>
    <source>
        <strain evidence="2">ATCC 43595 / DSM 2588 / LMG 13176 / NBRC 15968 / NCIMB 11800 / UQM 2034</strain>
    </source>
</reference>
<dbReference type="InterPro" id="IPR010982">
    <property type="entry name" value="Lambda_DNA-bd_dom_sf"/>
</dbReference>
<organism evidence="1 2">
    <name type="scientific">Chitinophaga pinensis (strain ATCC 43595 / DSM 2588 / LMG 13176 / NBRC 15968 / NCIMB 11800 / UQM 2034)</name>
    <dbReference type="NCBI Taxonomy" id="485918"/>
    <lineage>
        <taxon>Bacteria</taxon>
        <taxon>Pseudomonadati</taxon>
        <taxon>Bacteroidota</taxon>
        <taxon>Chitinophagia</taxon>
        <taxon>Chitinophagales</taxon>
        <taxon>Chitinophagaceae</taxon>
        <taxon>Chitinophaga</taxon>
    </lineage>
</organism>
<dbReference type="OrthoDB" id="1098513at2"/>
<evidence type="ECO:0000313" key="2">
    <source>
        <dbReference type="Proteomes" id="UP000002215"/>
    </source>
</evidence>
<dbReference type="EMBL" id="CP001699">
    <property type="protein sequence ID" value="ACU60050.1"/>
    <property type="molecule type" value="Genomic_DNA"/>
</dbReference>